<organism evidence="1 2">
    <name type="scientific">Alicyclobacillus fodiniaquatilis</name>
    <dbReference type="NCBI Taxonomy" id="1661150"/>
    <lineage>
        <taxon>Bacteria</taxon>
        <taxon>Bacillati</taxon>
        <taxon>Bacillota</taxon>
        <taxon>Bacilli</taxon>
        <taxon>Bacillales</taxon>
        <taxon>Alicyclobacillaceae</taxon>
        <taxon>Alicyclobacillus</taxon>
    </lineage>
</organism>
<dbReference type="EMBL" id="JBHUCX010000075">
    <property type="protein sequence ID" value="MFD1676818.1"/>
    <property type="molecule type" value="Genomic_DNA"/>
</dbReference>
<evidence type="ECO:0000313" key="1">
    <source>
        <dbReference type="EMBL" id="MFD1676818.1"/>
    </source>
</evidence>
<dbReference type="RefSeq" id="WP_377944721.1">
    <property type="nucleotide sequence ID" value="NZ_JBHUCX010000075.1"/>
</dbReference>
<sequence length="147" mass="15420">MPIFLDARTSQNASYSDSISVQLTDTPQLVGQIGLIVTGAVSPIRVQLEWTLSLQSNVGIAAAVPAAPQQAFPSVTIAIVRGTLSTDTLVYSVSYNAITQVISDVASDYNVPVPNSGQLTYTMFVSTNTTGIFRVGPESFNGAAYSG</sequence>
<proteinExistence type="predicted"/>
<name>A0ABW4JMK1_9BACL</name>
<evidence type="ECO:0000313" key="2">
    <source>
        <dbReference type="Proteomes" id="UP001597079"/>
    </source>
</evidence>
<reference evidence="2" key="1">
    <citation type="journal article" date="2019" name="Int. J. Syst. Evol. Microbiol.">
        <title>The Global Catalogue of Microorganisms (GCM) 10K type strain sequencing project: providing services to taxonomists for standard genome sequencing and annotation.</title>
        <authorList>
            <consortium name="The Broad Institute Genomics Platform"/>
            <consortium name="The Broad Institute Genome Sequencing Center for Infectious Disease"/>
            <person name="Wu L."/>
            <person name="Ma J."/>
        </authorList>
    </citation>
    <scope>NUCLEOTIDE SEQUENCE [LARGE SCALE GENOMIC DNA]</scope>
    <source>
        <strain evidence="2">CGMCC 1.12286</strain>
    </source>
</reference>
<protein>
    <submittedName>
        <fullName evidence="1">Uncharacterized protein</fullName>
    </submittedName>
</protein>
<keyword evidence="2" id="KW-1185">Reference proteome</keyword>
<dbReference type="Proteomes" id="UP001597079">
    <property type="component" value="Unassembled WGS sequence"/>
</dbReference>
<gene>
    <name evidence="1" type="ORF">ACFSB2_19270</name>
</gene>
<comment type="caution">
    <text evidence="1">The sequence shown here is derived from an EMBL/GenBank/DDBJ whole genome shotgun (WGS) entry which is preliminary data.</text>
</comment>
<accession>A0ABW4JMK1</accession>